<gene>
    <name evidence="2" type="primary">LOC102661745</name>
    <name evidence="1" type="ORF">GLYMA_20G038000</name>
</gene>
<name>A0A0R0EHS0_SOYBN</name>
<evidence type="ECO:0008006" key="4">
    <source>
        <dbReference type="Google" id="ProtNLM"/>
    </source>
</evidence>
<reference evidence="1 2" key="1">
    <citation type="journal article" date="2010" name="Nature">
        <title>Genome sequence of the palaeopolyploid soybean.</title>
        <authorList>
            <person name="Schmutz J."/>
            <person name="Cannon S.B."/>
            <person name="Schlueter J."/>
            <person name="Ma J."/>
            <person name="Mitros T."/>
            <person name="Nelson W."/>
            <person name="Hyten D.L."/>
            <person name="Song Q."/>
            <person name="Thelen J.J."/>
            <person name="Cheng J."/>
            <person name="Xu D."/>
            <person name="Hellsten U."/>
            <person name="May G.D."/>
            <person name="Yu Y."/>
            <person name="Sakurai T."/>
            <person name="Umezawa T."/>
            <person name="Bhattacharyya M.K."/>
            <person name="Sandhu D."/>
            <person name="Valliyodan B."/>
            <person name="Lindquist E."/>
            <person name="Peto M."/>
            <person name="Grant D."/>
            <person name="Shu S."/>
            <person name="Goodstein D."/>
            <person name="Barry K."/>
            <person name="Futrell-Griggs M."/>
            <person name="Abernathy B."/>
            <person name="Du J."/>
            <person name="Tian Z."/>
            <person name="Zhu L."/>
            <person name="Gill N."/>
            <person name="Joshi T."/>
            <person name="Libault M."/>
            <person name="Sethuraman A."/>
            <person name="Zhang X.-C."/>
            <person name="Shinozaki K."/>
            <person name="Nguyen H.T."/>
            <person name="Wing R.A."/>
            <person name="Cregan P."/>
            <person name="Specht J."/>
            <person name="Grimwood J."/>
            <person name="Rokhsar D."/>
            <person name="Stacey G."/>
            <person name="Shoemaker R.C."/>
            <person name="Jackson S.A."/>
        </authorList>
    </citation>
    <scope>NUCLEOTIDE SEQUENCE</scope>
    <source>
        <strain evidence="2">cv. Williams 82</strain>
        <tissue evidence="1">Callus</tissue>
    </source>
</reference>
<sequence>MAPISKKLCGRPNGSKNKPKSTSRSICQPIESSVKLVTINVVSGKGVMETILDVACCDHVSLTVLNAFGMIKNVIICNPPQGATHPPPFSFAFKLCTSHGQVFDGLIGGSIIVGDNVSLMVSTFKKPNIYKFISEGKEGNNDDNNV</sequence>
<protein>
    <recommendedName>
        <fullName evidence="4">PPC domain-containing protein</fullName>
    </recommendedName>
</protein>
<dbReference type="GO" id="GO:0003680">
    <property type="term" value="F:minor groove of adenine-thymine-rich DNA binding"/>
    <property type="evidence" value="ECO:0000318"/>
    <property type="project" value="GO_Central"/>
</dbReference>
<dbReference type="EnsemblPlants" id="KRG89658">
    <property type="protein sequence ID" value="KRG89658"/>
    <property type="gene ID" value="GLYMA_20G038000"/>
</dbReference>
<reference evidence="1" key="3">
    <citation type="submission" date="2018-07" db="EMBL/GenBank/DDBJ databases">
        <title>WGS assembly of Glycine max.</title>
        <authorList>
            <person name="Schmutz J."/>
            <person name="Cannon S."/>
            <person name="Schlueter J."/>
            <person name="Ma J."/>
            <person name="Mitros T."/>
            <person name="Nelson W."/>
            <person name="Hyten D."/>
            <person name="Song Q."/>
            <person name="Thelen J."/>
            <person name="Cheng J."/>
            <person name="Xu D."/>
            <person name="Hellsten U."/>
            <person name="May G."/>
            <person name="Yu Y."/>
            <person name="Sakurai T."/>
            <person name="Umezawa T."/>
            <person name="Bhattacharyya M."/>
            <person name="Sandhu D."/>
            <person name="Valliyodan B."/>
            <person name="Lindquist E."/>
            <person name="Peto M."/>
            <person name="Grant D."/>
            <person name="Shu S."/>
            <person name="Goodstein D."/>
            <person name="Barry K."/>
            <person name="Futrell-Griggs M."/>
            <person name="Abernathy B."/>
            <person name="Du J."/>
            <person name="Tian Z."/>
            <person name="Zhu L."/>
            <person name="Gill N."/>
            <person name="Joshi T."/>
            <person name="Libault M."/>
            <person name="Sethuraman A."/>
            <person name="Zhang X."/>
            <person name="Shinozaki K."/>
            <person name="Nguyen H."/>
            <person name="Wing R."/>
            <person name="Cregan P."/>
            <person name="Specht J."/>
            <person name="Grimwood J."/>
            <person name="Rokhsar D."/>
            <person name="Stacey G."/>
            <person name="Shoemaker R."/>
            <person name="Jackson S."/>
        </authorList>
    </citation>
    <scope>NUCLEOTIDE SEQUENCE</scope>
    <source>
        <tissue evidence="1">Callus</tissue>
    </source>
</reference>
<dbReference type="Gramene" id="KRG89658">
    <property type="protein sequence ID" value="KRG89658"/>
    <property type="gene ID" value="GLYMA_20G038000"/>
</dbReference>
<dbReference type="GO" id="GO:0005634">
    <property type="term" value="C:nucleus"/>
    <property type="evidence" value="ECO:0000318"/>
    <property type="project" value="GO_Central"/>
</dbReference>
<keyword evidence="3" id="KW-1185">Reference proteome</keyword>
<accession>A0A0R0EHS0</accession>
<dbReference type="GO" id="GO:0003700">
    <property type="term" value="F:DNA-binding transcription factor activity"/>
    <property type="evidence" value="ECO:0000318"/>
    <property type="project" value="GO_Central"/>
</dbReference>
<dbReference type="InterPro" id="IPR014476">
    <property type="entry name" value="AHL15-29"/>
</dbReference>
<evidence type="ECO:0000313" key="1">
    <source>
        <dbReference type="EMBL" id="KRG89658.1"/>
    </source>
</evidence>
<dbReference type="PANTHER" id="PTHR31100">
    <property type="entry name" value="AT-HOOK MOTIF NUCLEAR-LOCALIZED PROTEIN 15"/>
    <property type="match status" value="1"/>
</dbReference>
<dbReference type="EMBL" id="CM000853">
    <property type="protein sequence ID" value="KRG89658.1"/>
    <property type="molecule type" value="Genomic_DNA"/>
</dbReference>
<dbReference type="Proteomes" id="UP000008827">
    <property type="component" value="Chromosome 20"/>
</dbReference>
<reference evidence="2" key="2">
    <citation type="submission" date="2018-02" db="UniProtKB">
        <authorList>
            <consortium name="EnsemblPlants"/>
        </authorList>
    </citation>
    <scope>IDENTIFICATION</scope>
    <source>
        <strain evidence="2">Williams 82</strain>
    </source>
</reference>
<evidence type="ECO:0000313" key="2">
    <source>
        <dbReference type="EnsemblPlants" id="KRG89658"/>
    </source>
</evidence>
<dbReference type="AlphaFoldDB" id="A0A0R0EHS0"/>
<dbReference type="PANTHER" id="PTHR31100:SF63">
    <property type="entry name" value="AT-HOOK MOTIF NUCLEAR-LOCALIZED PROTEIN"/>
    <property type="match status" value="1"/>
</dbReference>
<evidence type="ECO:0000313" key="3">
    <source>
        <dbReference type="Proteomes" id="UP000008827"/>
    </source>
</evidence>
<proteinExistence type="predicted"/>
<organism evidence="1">
    <name type="scientific">Glycine max</name>
    <name type="common">Soybean</name>
    <name type="synonym">Glycine hispida</name>
    <dbReference type="NCBI Taxonomy" id="3847"/>
    <lineage>
        <taxon>Eukaryota</taxon>
        <taxon>Viridiplantae</taxon>
        <taxon>Streptophyta</taxon>
        <taxon>Embryophyta</taxon>
        <taxon>Tracheophyta</taxon>
        <taxon>Spermatophyta</taxon>
        <taxon>Magnoliopsida</taxon>
        <taxon>eudicotyledons</taxon>
        <taxon>Gunneridae</taxon>
        <taxon>Pentapetalae</taxon>
        <taxon>rosids</taxon>
        <taxon>fabids</taxon>
        <taxon>Fabales</taxon>
        <taxon>Fabaceae</taxon>
        <taxon>Papilionoideae</taxon>
        <taxon>50 kb inversion clade</taxon>
        <taxon>NPAAA clade</taxon>
        <taxon>indigoferoid/millettioid clade</taxon>
        <taxon>Phaseoleae</taxon>
        <taxon>Glycine</taxon>
        <taxon>Glycine subgen. Soja</taxon>
    </lineage>
</organism>